<accession>A0A0U5H0Q1</accession>
<proteinExistence type="predicted"/>
<organism evidence="2 3">
    <name type="scientific">Halobacterium hubeiense</name>
    <dbReference type="NCBI Taxonomy" id="1407499"/>
    <lineage>
        <taxon>Archaea</taxon>
        <taxon>Methanobacteriati</taxon>
        <taxon>Methanobacteriota</taxon>
        <taxon>Stenosarchaea group</taxon>
        <taxon>Halobacteria</taxon>
        <taxon>Halobacteriales</taxon>
        <taxon>Halobacteriaceae</taxon>
        <taxon>Halobacterium</taxon>
    </lineage>
</organism>
<feature type="region of interest" description="Disordered" evidence="1">
    <location>
        <begin position="1"/>
        <end position="41"/>
    </location>
</feature>
<dbReference type="EMBL" id="LN831302">
    <property type="protein sequence ID" value="CQH45691.1"/>
    <property type="molecule type" value="Genomic_DNA"/>
</dbReference>
<dbReference type="Proteomes" id="UP000066737">
    <property type="component" value="Chromosome I"/>
</dbReference>
<evidence type="ECO:0000313" key="2">
    <source>
        <dbReference type="EMBL" id="CQH45691.1"/>
    </source>
</evidence>
<evidence type="ECO:0000256" key="1">
    <source>
        <dbReference type="SAM" id="MobiDB-lite"/>
    </source>
</evidence>
<protein>
    <submittedName>
        <fullName evidence="2">Uncharacterized protein</fullName>
    </submittedName>
</protein>
<evidence type="ECO:0000313" key="3">
    <source>
        <dbReference type="Proteomes" id="UP000066737"/>
    </source>
</evidence>
<dbReference type="KEGG" id="hhb:Hhub_1159"/>
<sequence length="41" mass="4458">MSTQSNMAARTETGHPGNQVVDDLQPFRAAQNRATVAERNS</sequence>
<name>A0A0U5H0Q1_9EURY</name>
<dbReference type="AlphaFoldDB" id="A0A0U5H0Q1"/>
<gene>
    <name evidence="2" type="ORF">HHUB_1159</name>
</gene>
<keyword evidence="3" id="KW-1185">Reference proteome</keyword>
<dbReference type="STRING" id="1407499.HHUB_1159"/>
<reference evidence="3" key="1">
    <citation type="journal article" date="2016" name="Environ. Microbiol.">
        <title>The complete genome of a viable archaeum isolated from 123-million-year-old rock salt.</title>
        <authorList>
            <person name="Jaakkola S.T."/>
            <person name="Pfeiffer F."/>
            <person name="Ravantti J.J."/>
            <person name="Guo Q."/>
            <person name="Liu Y."/>
            <person name="Chen X."/>
            <person name="Ma H."/>
            <person name="Yang C."/>
            <person name="Oksanen H.M."/>
            <person name="Bamford D.H."/>
        </authorList>
    </citation>
    <scope>NUCLEOTIDE SEQUENCE</scope>
    <source>
        <strain evidence="3">JI20-1</strain>
    </source>
</reference>
<feature type="compositionally biased region" description="Polar residues" evidence="1">
    <location>
        <begin position="32"/>
        <end position="41"/>
    </location>
</feature>